<sequence length="372" mass="40819">MLRREWTVPAAKQLAHAQDHYHALNPAAAAAMARQVLEATRTLAEQPGRGRAGRVPGTREWVVTQTPYVLVYRVRDDTLQLLHVHLDPSDWLPRTEPLIERLEPWIAALISALLHVLMLLILLSASTPTVTPPQGSASGGRTKVDFVGDTDQPQQPTPSPTPTPPSPSPTPAPVQPPPAASPVQSTLVQNARNPVPPQGSTRSGGLTEQRQARPVQRPTPPQPPAEPSSPPQRRPETWTGRPPGMLDEPADAAEDGTAYTPTISQGRRNDRNNAQPSMDIGGYQVYYDVRSETQLRVWKEQGMQEIAIILPGTQQRMVCPLEVALKRGSSKCRLLPPDSPELKSIGDAREVINMMEVYRQGEPVWRGPGPYR</sequence>
<dbReference type="AlphaFoldDB" id="A0A2S7C7M0"/>
<comment type="similarity">
    <text evidence="1">Belongs to the RelE toxin family.</text>
</comment>
<reference evidence="5 6" key="1">
    <citation type="submission" date="2016-08" db="EMBL/GenBank/DDBJ databases">
        <authorList>
            <person name="Seilhamer J.J."/>
        </authorList>
    </citation>
    <scope>NUCLEOTIDE SEQUENCE [LARGE SCALE GENOMIC DNA]</scope>
    <source>
        <strain evidence="5 6">CFBP4690</strain>
    </source>
</reference>
<dbReference type="Proteomes" id="UP001637990">
    <property type="component" value="Unassembled WGS sequence"/>
</dbReference>
<proteinExistence type="inferred from homology"/>
<dbReference type="RefSeq" id="WP_104544074.1">
    <property type="nucleotide sequence ID" value="NZ_JBJGBS010000059.1"/>
</dbReference>
<dbReference type="Proteomes" id="UP000237872">
    <property type="component" value="Unassembled WGS sequence"/>
</dbReference>
<dbReference type="InterPro" id="IPR035093">
    <property type="entry name" value="RelE/ParE_toxin_dom_sf"/>
</dbReference>
<evidence type="ECO:0000256" key="3">
    <source>
        <dbReference type="SAM" id="MobiDB-lite"/>
    </source>
</evidence>
<dbReference type="OrthoDB" id="9798046at2"/>
<dbReference type="PANTHER" id="PTHR33755:SF7">
    <property type="entry name" value="TOXIN MODULE OF TOXIN-ANTITOXIN SYSTEM RELE_STBE FAMILY"/>
    <property type="match status" value="1"/>
</dbReference>
<evidence type="ECO:0000256" key="1">
    <source>
        <dbReference type="ARBA" id="ARBA00006226"/>
    </source>
</evidence>
<feature type="region of interest" description="Disordered" evidence="3">
    <location>
        <begin position="129"/>
        <end position="278"/>
    </location>
</feature>
<accession>A0A2S7C7M0</accession>
<reference evidence="4 7" key="2">
    <citation type="submission" date="2024-11" db="EMBL/GenBank/DDBJ databases">
        <title>Genome sequencing of Xanthomonas codiaei.</title>
        <authorList>
            <person name="Studholme D.J."/>
        </authorList>
    </citation>
    <scope>NUCLEOTIDE SEQUENCE [LARGE SCALE GENOMIC DNA]</scope>
    <source>
        <strain evidence="4 7">NCPPB 4350</strain>
    </source>
</reference>
<dbReference type="Pfam" id="PF05016">
    <property type="entry name" value="ParE_toxin"/>
    <property type="match status" value="1"/>
</dbReference>
<dbReference type="PANTHER" id="PTHR33755">
    <property type="entry name" value="TOXIN PARE1-RELATED"/>
    <property type="match status" value="1"/>
</dbReference>
<evidence type="ECO:0000256" key="2">
    <source>
        <dbReference type="ARBA" id="ARBA00022649"/>
    </source>
</evidence>
<evidence type="ECO:0000313" key="5">
    <source>
        <dbReference type="EMBL" id="PPU57576.1"/>
    </source>
</evidence>
<name>A0A2S7C7M0_9XANT</name>
<dbReference type="PRINTS" id="PR01217">
    <property type="entry name" value="PRICHEXTENSN"/>
</dbReference>
<feature type="compositionally biased region" description="Pro residues" evidence="3">
    <location>
        <begin position="217"/>
        <end position="232"/>
    </location>
</feature>
<dbReference type="Gene3D" id="3.30.2310.20">
    <property type="entry name" value="RelE-like"/>
    <property type="match status" value="1"/>
</dbReference>
<gene>
    <name evidence="4" type="ORF">ACI6Q5_13305</name>
    <name evidence="5" type="ORF">XcodCFBP4690_20760</name>
</gene>
<dbReference type="InterPro" id="IPR051803">
    <property type="entry name" value="TA_system_RelE-like_toxin"/>
</dbReference>
<protein>
    <submittedName>
        <fullName evidence="5">Plasmid stabilization protein ParE</fullName>
    </submittedName>
    <submittedName>
        <fullName evidence="4">Type II toxin-antitoxin system RelE/ParE family toxin</fullName>
    </submittedName>
</protein>
<dbReference type="EMBL" id="MDEC01000044">
    <property type="protein sequence ID" value="PPU57576.1"/>
    <property type="molecule type" value="Genomic_DNA"/>
</dbReference>
<organism evidence="5 6">
    <name type="scientific">Xanthomonas codiaei</name>
    <dbReference type="NCBI Taxonomy" id="56463"/>
    <lineage>
        <taxon>Bacteria</taxon>
        <taxon>Pseudomonadati</taxon>
        <taxon>Pseudomonadota</taxon>
        <taxon>Gammaproteobacteria</taxon>
        <taxon>Lysobacterales</taxon>
        <taxon>Lysobacteraceae</taxon>
        <taxon>Xanthomonas</taxon>
    </lineage>
</organism>
<feature type="compositionally biased region" description="Polar residues" evidence="3">
    <location>
        <begin position="187"/>
        <end position="208"/>
    </location>
</feature>
<dbReference type="EMBL" id="JBJGBS010000059">
    <property type="protein sequence ID" value="MFO3705924.1"/>
    <property type="molecule type" value="Genomic_DNA"/>
</dbReference>
<keyword evidence="7" id="KW-1185">Reference proteome</keyword>
<keyword evidence="2" id="KW-1277">Toxin-antitoxin system</keyword>
<evidence type="ECO:0000313" key="6">
    <source>
        <dbReference type="Proteomes" id="UP000237872"/>
    </source>
</evidence>
<evidence type="ECO:0000313" key="7">
    <source>
        <dbReference type="Proteomes" id="UP001637990"/>
    </source>
</evidence>
<dbReference type="InterPro" id="IPR007712">
    <property type="entry name" value="RelE/ParE_toxin"/>
</dbReference>
<comment type="caution">
    <text evidence="5">The sequence shown here is derived from an EMBL/GenBank/DDBJ whole genome shotgun (WGS) entry which is preliminary data.</text>
</comment>
<feature type="compositionally biased region" description="Polar residues" evidence="3">
    <location>
        <begin position="259"/>
        <end position="276"/>
    </location>
</feature>
<feature type="compositionally biased region" description="Pro residues" evidence="3">
    <location>
        <begin position="155"/>
        <end position="180"/>
    </location>
</feature>
<evidence type="ECO:0000313" key="4">
    <source>
        <dbReference type="EMBL" id="MFO3705924.1"/>
    </source>
</evidence>